<keyword evidence="2" id="KW-1185">Reference proteome</keyword>
<protein>
    <submittedName>
        <fullName evidence="3">SSD domain-containing protein</fullName>
    </submittedName>
</protein>
<keyword evidence="1" id="KW-0812">Transmembrane</keyword>
<keyword evidence="1" id="KW-0472">Membrane</keyword>
<evidence type="ECO:0000313" key="2">
    <source>
        <dbReference type="Proteomes" id="UP000095283"/>
    </source>
</evidence>
<organism evidence="2 3">
    <name type="scientific">Heterorhabditis bacteriophora</name>
    <name type="common">Entomopathogenic nematode worm</name>
    <dbReference type="NCBI Taxonomy" id="37862"/>
    <lineage>
        <taxon>Eukaryota</taxon>
        <taxon>Metazoa</taxon>
        <taxon>Ecdysozoa</taxon>
        <taxon>Nematoda</taxon>
        <taxon>Chromadorea</taxon>
        <taxon>Rhabditida</taxon>
        <taxon>Rhabditina</taxon>
        <taxon>Rhabditomorpha</taxon>
        <taxon>Strongyloidea</taxon>
        <taxon>Heterorhabditidae</taxon>
        <taxon>Heterorhabditis</taxon>
    </lineage>
</organism>
<feature type="transmembrane region" description="Helical" evidence="1">
    <location>
        <begin position="221"/>
        <end position="243"/>
    </location>
</feature>
<name>A0A1I7WSS7_HETBA</name>
<dbReference type="GO" id="GO:0006897">
    <property type="term" value="P:endocytosis"/>
    <property type="evidence" value="ECO:0007669"/>
    <property type="project" value="TreeGrafter"/>
</dbReference>
<dbReference type="PANTHER" id="PTHR10796:SF95">
    <property type="entry name" value="SSD DOMAIN-CONTAINING PROTEIN"/>
    <property type="match status" value="1"/>
</dbReference>
<dbReference type="GO" id="GO:0005886">
    <property type="term" value="C:plasma membrane"/>
    <property type="evidence" value="ECO:0007669"/>
    <property type="project" value="TreeGrafter"/>
</dbReference>
<dbReference type="WBParaSite" id="Hba_08244">
    <property type="protein sequence ID" value="Hba_08244"/>
    <property type="gene ID" value="Hba_08244"/>
</dbReference>
<dbReference type="GO" id="GO:0018996">
    <property type="term" value="P:molting cycle, collagen and cuticulin-based cuticle"/>
    <property type="evidence" value="ECO:0007669"/>
    <property type="project" value="TreeGrafter"/>
</dbReference>
<evidence type="ECO:0000256" key="1">
    <source>
        <dbReference type="SAM" id="Phobius"/>
    </source>
</evidence>
<dbReference type="InterPro" id="IPR051697">
    <property type="entry name" value="Patched_domain-protein"/>
</dbReference>
<dbReference type="Proteomes" id="UP000095283">
    <property type="component" value="Unplaced"/>
</dbReference>
<dbReference type="GO" id="GO:0030659">
    <property type="term" value="C:cytoplasmic vesicle membrane"/>
    <property type="evidence" value="ECO:0007669"/>
    <property type="project" value="TreeGrafter"/>
</dbReference>
<sequence length="313" mass="35914">MNDIPQGTTVYALFNQIISNIRYTPFGARSLSEIAAYNDYFAASGDPISVFLFITAKDGKSMSRFEYMKEVVDVLDYIGSNLTYAGYTFYSMCSDFCQINEPVRQYYNGLVMHQNSTIAEEQERISLTFPIMEVLGKELDLSPNFFGVRTNEALHTLEFLKIVMMQFRANPPQGWMKDDVQIYERKLSTYFHKEYRSDIINTYALSLTYTADEIVRTGLTIFPYLAVGFTIMGVFSVITVYYSSTKMGQRGLKVTRISPLSLEHSDCSSYQSGNHLKQCFSYLYDLTPTDYRFSAWIGQNPIRKENGILETPF</sequence>
<reference evidence="3" key="1">
    <citation type="submission" date="2016-11" db="UniProtKB">
        <authorList>
            <consortium name="WormBaseParasite"/>
        </authorList>
    </citation>
    <scope>IDENTIFICATION</scope>
</reference>
<accession>A0A1I7WSS7</accession>
<dbReference type="PANTHER" id="PTHR10796">
    <property type="entry name" value="PATCHED-RELATED"/>
    <property type="match status" value="1"/>
</dbReference>
<dbReference type="AlphaFoldDB" id="A0A1I7WSS7"/>
<keyword evidence="1" id="KW-1133">Transmembrane helix</keyword>
<proteinExistence type="predicted"/>
<evidence type="ECO:0000313" key="3">
    <source>
        <dbReference type="WBParaSite" id="Hba_08244"/>
    </source>
</evidence>